<dbReference type="EMBL" id="CP039394">
    <property type="protein sequence ID" value="QCD37190.1"/>
    <property type="molecule type" value="Genomic_DNA"/>
</dbReference>
<dbReference type="RefSeq" id="WP_135472905.1">
    <property type="nucleotide sequence ID" value="NZ_CP039394.1"/>
</dbReference>
<geneLocation type="plasmid" evidence="2">
    <name>ptaa-4-1</name>
</geneLocation>
<dbReference type="SUPFAM" id="SSF57938">
    <property type="entry name" value="DnaJ/Hsp40 cysteine-rich domain"/>
    <property type="match status" value="1"/>
</dbReference>
<accession>A0A4P7VSF5</accession>
<keyword evidence="1" id="KW-0614">Plasmid</keyword>
<protein>
    <submittedName>
        <fullName evidence="1">Uncharacterized protein</fullName>
    </submittedName>
</protein>
<dbReference type="AlphaFoldDB" id="A0A4P7VSF5"/>
<keyword evidence="2" id="KW-1185">Reference proteome</keyword>
<sequence length="224" mass="25370">MMNKEFDESALLALFYDSDYFREQIKAPFLSDGYVCATETHRLIMIKPEICKGDYKPNNLHVLKSLNPNNIDITLALAELKDAVERVSTEKEMKTIRPAIECEDCDGDGEVEWEYEDKHNFTHREYHTCPVCKGTGNSSPAIEKPTGRLIPPYEASIGIYEQVFNAYQLLALCDAMELLGIDKCNYVASGNTGGNTFILTEEITVVICPYNVIKPTVWVNRKKK</sequence>
<dbReference type="GeneID" id="82151216"/>
<gene>
    <name evidence="1" type="ORF">E7746_14725</name>
</gene>
<dbReference type="KEGG" id="mgod:E7746_14725"/>
<reference evidence="1 2" key="1">
    <citation type="submission" date="2019-02" db="EMBL/GenBank/DDBJ databases">
        <title>Isolation and identification of novel species under the genus Muribaculum.</title>
        <authorList>
            <person name="Miyake S."/>
            <person name="Ding Y."/>
            <person name="Low A."/>
            <person name="Soh M."/>
            <person name="Seedorf H."/>
        </authorList>
    </citation>
    <scope>NUCLEOTIDE SEQUENCE [LARGE SCALE GENOMIC DNA]</scope>
    <source>
        <strain evidence="1 2">TLL-A4</strain>
        <plasmid evidence="2">ptaa-4-1</plasmid>
    </source>
</reference>
<dbReference type="Gene3D" id="1.20.1580.10">
    <property type="entry name" value="ABC transporter ATPase like domain"/>
    <property type="match status" value="1"/>
</dbReference>
<evidence type="ECO:0000313" key="1">
    <source>
        <dbReference type="EMBL" id="QCD37190.1"/>
    </source>
</evidence>
<evidence type="ECO:0000313" key="2">
    <source>
        <dbReference type="Proteomes" id="UP000297031"/>
    </source>
</evidence>
<dbReference type="Proteomes" id="UP000297031">
    <property type="component" value="Plasmid pTAA-4-1"/>
</dbReference>
<dbReference type="OrthoDB" id="1079792at2"/>
<dbReference type="InterPro" id="IPR036410">
    <property type="entry name" value="HSP_DnaJ_Cys-rich_dom_sf"/>
</dbReference>
<organism evidence="1 2">
    <name type="scientific">Muribaculum gordoncarteri</name>
    <dbReference type="NCBI Taxonomy" id="2530390"/>
    <lineage>
        <taxon>Bacteria</taxon>
        <taxon>Pseudomonadati</taxon>
        <taxon>Bacteroidota</taxon>
        <taxon>Bacteroidia</taxon>
        <taxon>Bacteroidales</taxon>
        <taxon>Muribaculaceae</taxon>
        <taxon>Muribaculum</taxon>
    </lineage>
</organism>
<proteinExistence type="predicted"/>
<name>A0A4P7VSF5_9BACT</name>